<protein>
    <submittedName>
        <fullName evidence="2">Secreted protein</fullName>
    </submittedName>
</protein>
<dbReference type="Proteomes" id="UP000243579">
    <property type="component" value="Unassembled WGS sequence"/>
</dbReference>
<dbReference type="EMBL" id="JNBR01000175">
    <property type="protein sequence ID" value="OQR95916.1"/>
    <property type="molecule type" value="Genomic_DNA"/>
</dbReference>
<sequence length="161" mass="16893">MKSIAVLAAVAIGSVSAADCTILNFLGLSGVATDPNGVFATCSKDINEPVSKMMDPNWIPSSYEMVNAFAASNNCKAFYKTVADFMVTISPPCTLHQAGVTQNTDVAGKIPFDTSIATWRNYYKPTTAPPTTVKPTTVAPTTVAPTTVKPTTAVPTTKPNC</sequence>
<evidence type="ECO:0000313" key="3">
    <source>
        <dbReference type="EMBL" id="OQR95916.1"/>
    </source>
</evidence>
<dbReference type="OrthoDB" id="76248at2759"/>
<dbReference type="AlphaFoldDB" id="A0A0A7CLM4"/>
<feature type="chain" id="PRO_5002026644" evidence="1">
    <location>
        <begin position="18"/>
        <end position="161"/>
    </location>
</feature>
<feature type="signal peptide" evidence="1">
    <location>
        <begin position="1"/>
        <end position="17"/>
    </location>
</feature>
<keyword evidence="1" id="KW-0732">Signal</keyword>
<name>A0A0A7CLM4_ACHHY</name>
<dbReference type="STRING" id="1202772.A0A0A7CLM4"/>
<reference evidence="2 4" key="1">
    <citation type="journal article" date="2014" name="Genome Biol. Evol.">
        <title>The secreted proteins of Achlya hypogyna and Thraustotheca clavata identify the ancestral oomycete secretome and reveal gene acquisitions by horizontal gene transfer.</title>
        <authorList>
            <person name="Misner I."/>
            <person name="Blouin N."/>
            <person name="Leonard G."/>
            <person name="Richards T.A."/>
            <person name="Lane C.E."/>
        </authorList>
    </citation>
    <scope>NUCLEOTIDE SEQUENCE</scope>
    <source>
        <strain evidence="2 4">ATCC 48635</strain>
    </source>
</reference>
<keyword evidence="4" id="KW-1185">Reference proteome</keyword>
<evidence type="ECO:0000313" key="2">
    <source>
        <dbReference type="EMBL" id="AIG55782.1"/>
    </source>
</evidence>
<dbReference type="EMBL" id="KM038321">
    <property type="protein sequence ID" value="AIG55782.1"/>
    <property type="molecule type" value="Genomic_DNA"/>
</dbReference>
<evidence type="ECO:0000256" key="1">
    <source>
        <dbReference type="SAM" id="SignalP"/>
    </source>
</evidence>
<gene>
    <name evidence="3" type="ORF">ACHHYP_00009</name>
</gene>
<accession>A0A0A7CLM4</accession>
<evidence type="ECO:0000313" key="4">
    <source>
        <dbReference type="Proteomes" id="UP000243579"/>
    </source>
</evidence>
<proteinExistence type="predicted"/>
<organism evidence="2">
    <name type="scientific">Achlya hypogyna</name>
    <name type="common">Oomycete</name>
    <name type="synonym">Protoachlya hypogyna</name>
    <dbReference type="NCBI Taxonomy" id="1202772"/>
    <lineage>
        <taxon>Eukaryota</taxon>
        <taxon>Sar</taxon>
        <taxon>Stramenopiles</taxon>
        <taxon>Oomycota</taxon>
        <taxon>Saprolegniomycetes</taxon>
        <taxon>Saprolegniales</taxon>
        <taxon>Achlyaceae</taxon>
        <taxon>Achlya</taxon>
    </lineage>
</organism>